<comment type="subcellular location">
    <subcellularLocation>
        <location evidence="9">Cytoplasm</location>
    </subcellularLocation>
</comment>
<evidence type="ECO:0000313" key="14">
    <source>
        <dbReference type="Proteomes" id="UP001272987"/>
    </source>
</evidence>
<keyword evidence="6 9" id="KW-0068">Autocatalytic cleavage</keyword>
<dbReference type="GO" id="GO:0019774">
    <property type="term" value="C:proteasome core complex, beta-subunit complex"/>
    <property type="evidence" value="ECO:0007669"/>
    <property type="project" value="UniProtKB-UniRule"/>
</dbReference>
<protein>
    <recommendedName>
        <fullName evidence="9 10">Proteasome subunit beta</fullName>
        <ecNumber evidence="9 10">3.4.25.1</ecNumber>
    </recommendedName>
    <alternativeName>
        <fullName evidence="9">20S proteasome beta subunit</fullName>
    </alternativeName>
    <alternativeName>
        <fullName evidence="9">Proteasome core protein PrcB</fullName>
    </alternativeName>
</protein>
<evidence type="ECO:0000256" key="3">
    <source>
        <dbReference type="ARBA" id="ARBA00022670"/>
    </source>
</evidence>
<gene>
    <name evidence="9 12" type="primary">prcB</name>
    <name evidence="12" type="ORF">PV399_38310</name>
    <name evidence="13" type="ORF">PV666_41220</name>
</gene>
<dbReference type="GO" id="GO:0004298">
    <property type="term" value="F:threonine-type endopeptidase activity"/>
    <property type="evidence" value="ECO:0007669"/>
    <property type="project" value="UniProtKB-UniRule"/>
</dbReference>
<evidence type="ECO:0000313" key="15">
    <source>
        <dbReference type="Proteomes" id="UP001282288"/>
    </source>
</evidence>
<keyword evidence="4 9" id="KW-0888">Threonine protease</keyword>
<keyword evidence="14" id="KW-1185">Reference proteome</keyword>
<comment type="activity regulation">
    <text evidence="9">The formation of the proteasomal ATPase ARC-20S proteasome complex, likely via the docking of the C-termini of ARC into the intersubunit pockets in the alpha-rings, may trigger opening of the gate for substrate entry. Interconversion between the open-gate and close-gate conformations leads to a dynamic regulation of the 20S proteasome proteolysis activity.</text>
</comment>
<organism evidence="12 15">
    <name type="scientific">Streptomyces acidiscabies</name>
    <dbReference type="NCBI Taxonomy" id="42234"/>
    <lineage>
        <taxon>Bacteria</taxon>
        <taxon>Bacillati</taxon>
        <taxon>Actinomycetota</taxon>
        <taxon>Actinomycetes</taxon>
        <taxon>Kitasatosporales</taxon>
        <taxon>Streptomycetaceae</taxon>
        <taxon>Streptomyces</taxon>
    </lineage>
</organism>
<name>A0AAP6EKF0_9ACTN</name>
<keyword evidence="7 9" id="KW-0647">Proteasome</keyword>
<dbReference type="GO" id="GO:0005737">
    <property type="term" value="C:cytoplasm"/>
    <property type="evidence" value="ECO:0007669"/>
    <property type="project" value="UniProtKB-SubCell"/>
</dbReference>
<dbReference type="NCBIfam" id="TIGR03690">
    <property type="entry name" value="20S_bact_beta"/>
    <property type="match status" value="1"/>
</dbReference>
<evidence type="ECO:0000256" key="5">
    <source>
        <dbReference type="ARBA" id="ARBA00022801"/>
    </source>
</evidence>
<dbReference type="CDD" id="cd01906">
    <property type="entry name" value="proteasome_protease_HslV"/>
    <property type="match status" value="1"/>
</dbReference>
<dbReference type="SUPFAM" id="SSF56235">
    <property type="entry name" value="N-terminal nucleophile aminohydrolases (Ntn hydrolases)"/>
    <property type="match status" value="1"/>
</dbReference>
<evidence type="ECO:0000256" key="9">
    <source>
        <dbReference type="HAMAP-Rule" id="MF_02113"/>
    </source>
</evidence>
<evidence type="ECO:0000256" key="4">
    <source>
        <dbReference type="ARBA" id="ARBA00022698"/>
    </source>
</evidence>
<reference evidence="12 14" key="1">
    <citation type="journal article" date="2023" name="Microb. Genom.">
        <title>Mesoterricola silvestris gen. nov., sp. nov., Mesoterricola sediminis sp. nov., Geothrix oryzae sp. nov., Geothrix edaphica sp. nov., Geothrix rubra sp. nov., and Geothrix limicola sp. nov., six novel members of Acidobacteriota isolated from soils.</title>
        <authorList>
            <person name="Weisberg A.J."/>
            <person name="Pearce E."/>
            <person name="Kramer C.G."/>
            <person name="Chang J.H."/>
            <person name="Clarke C.R."/>
        </authorList>
    </citation>
    <scope>NUCLEOTIDE SEQUENCE</scope>
    <source>
        <strain evidence="13 14">NB05-1H</strain>
        <strain evidence="12">NRRL_B-16521</strain>
    </source>
</reference>
<dbReference type="InterPro" id="IPR029055">
    <property type="entry name" value="Ntn_hydrolases_N"/>
</dbReference>
<dbReference type="PANTHER" id="PTHR32194:SF0">
    <property type="entry name" value="ATP-DEPENDENT PROTEASE SUBUNIT HSLV"/>
    <property type="match status" value="1"/>
</dbReference>
<dbReference type="RefSeq" id="WP_010354672.1">
    <property type="nucleotide sequence ID" value="NZ_BCMK01000059.1"/>
</dbReference>
<dbReference type="EMBL" id="JARAWP010000033">
    <property type="protein sequence ID" value="MDX3024250.1"/>
    <property type="molecule type" value="Genomic_DNA"/>
</dbReference>
<comment type="pathway">
    <text evidence="9">Protein degradation; proteasomal Pup-dependent pathway.</text>
</comment>
<dbReference type="Proteomes" id="UP001282288">
    <property type="component" value="Unassembled WGS sequence"/>
</dbReference>
<dbReference type="PRINTS" id="PR00141">
    <property type="entry name" value="PROTEASOME"/>
</dbReference>
<evidence type="ECO:0000313" key="12">
    <source>
        <dbReference type="EMBL" id="MDX2965525.1"/>
    </source>
</evidence>
<keyword evidence="5 9" id="KW-0378">Hydrolase</keyword>
<keyword evidence="2 9" id="KW-0963">Cytoplasm</keyword>
<comment type="function">
    <text evidence="9">Component of the proteasome core, a large protease complex with broad specificity involved in protein degradation.</text>
</comment>
<dbReference type="AlphaFoldDB" id="A0AAP6EKF0"/>
<dbReference type="InterPro" id="IPR023333">
    <property type="entry name" value="Proteasome_suB-type"/>
</dbReference>
<dbReference type="InterPro" id="IPR000243">
    <property type="entry name" value="Pept_T1A_subB"/>
</dbReference>
<dbReference type="Gene3D" id="3.60.20.10">
    <property type="entry name" value="Glutamine Phosphoribosylpyrophosphate, subunit 1, domain 1"/>
    <property type="match status" value="1"/>
</dbReference>
<dbReference type="EC" id="3.4.25.1" evidence="9 10"/>
<evidence type="ECO:0000256" key="11">
    <source>
        <dbReference type="PIRSR" id="PIRSR600243-1"/>
    </source>
</evidence>
<dbReference type="GeneID" id="69812669"/>
<comment type="subunit">
    <text evidence="9">The 20S proteasome core is composed of 14 alpha and 14 beta subunits that assemble into four stacked heptameric rings, resulting in a barrel-shaped structure. The two inner rings, each composed of seven catalytic beta subunits, are sandwiched by two outer rings, each composed of seven alpha subunits. The catalytic chamber with the active sites is on the inside of the barrel. Has a gated structure, the ends of the cylinder being occluded by the N-termini of the alpha-subunits. Is capped by the proteasome-associated ATPase, ARC.</text>
</comment>
<keyword evidence="8 9" id="KW-0865">Zymogen</keyword>
<dbReference type="GO" id="GO:0019941">
    <property type="term" value="P:modification-dependent protein catabolic process"/>
    <property type="evidence" value="ECO:0007669"/>
    <property type="project" value="UniProtKB-UniRule"/>
</dbReference>
<comment type="similarity">
    <text evidence="9">Belongs to the peptidase T1B family.</text>
</comment>
<dbReference type="GO" id="GO:0010498">
    <property type="term" value="P:proteasomal protein catabolic process"/>
    <property type="evidence" value="ECO:0007669"/>
    <property type="project" value="UniProtKB-UniRule"/>
</dbReference>
<proteinExistence type="inferred from homology"/>
<dbReference type="PANTHER" id="PTHR32194">
    <property type="entry name" value="METALLOPROTEASE TLDD"/>
    <property type="match status" value="1"/>
</dbReference>
<evidence type="ECO:0000256" key="2">
    <source>
        <dbReference type="ARBA" id="ARBA00022490"/>
    </source>
</evidence>
<evidence type="ECO:0000313" key="13">
    <source>
        <dbReference type="EMBL" id="MDX3024250.1"/>
    </source>
</evidence>
<feature type="propeptide" id="PRO_5044510877" description="Removed in mature form; by autocatalysis" evidence="9">
    <location>
        <begin position="1"/>
        <end position="50"/>
    </location>
</feature>
<feature type="chain" id="PRO_5042651628" description="Proteasome subunit beta" evidence="9">
    <location>
        <begin position="51"/>
        <end position="279"/>
    </location>
</feature>
<evidence type="ECO:0000256" key="8">
    <source>
        <dbReference type="ARBA" id="ARBA00023145"/>
    </source>
</evidence>
<dbReference type="PROSITE" id="PS51476">
    <property type="entry name" value="PROTEASOME_BETA_2"/>
    <property type="match status" value="1"/>
</dbReference>
<dbReference type="InterPro" id="IPR001353">
    <property type="entry name" value="Proteasome_sua/b"/>
</dbReference>
<dbReference type="Proteomes" id="UP001272987">
    <property type="component" value="Unassembled WGS sequence"/>
</dbReference>
<evidence type="ECO:0000256" key="10">
    <source>
        <dbReference type="NCBIfam" id="TIGR03690"/>
    </source>
</evidence>
<dbReference type="Pfam" id="PF00227">
    <property type="entry name" value="Proteasome"/>
    <property type="match status" value="1"/>
</dbReference>
<comment type="caution">
    <text evidence="12">The sequence shown here is derived from an EMBL/GenBank/DDBJ whole genome shotgun (WGS) entry which is preliminary data.</text>
</comment>
<accession>A0AAP6EKF0</accession>
<dbReference type="InterPro" id="IPR022483">
    <property type="entry name" value="PSB_actinobac"/>
</dbReference>
<dbReference type="HAMAP" id="MF_02113_B">
    <property type="entry name" value="Proteasome_B_B"/>
    <property type="match status" value="1"/>
</dbReference>
<feature type="active site" description="Nucleophile" evidence="9 11">
    <location>
        <position position="51"/>
    </location>
</feature>
<comment type="catalytic activity">
    <reaction evidence="1 9">
        <text>Cleavage of peptide bonds with very broad specificity.</text>
        <dbReference type="EC" id="3.4.25.1"/>
    </reaction>
</comment>
<sequence length="279" mass="29290">MSHQQGGALPSAFTATGSSSFLDFLGAQAPELLPSRRTLPQIPGFEAPHGTTIVAATYADGVLLAGDRRATMGNVIANREVDKVFAADEYSAVAIAGTLGFAIELVRLFQLELEHYEKIEGTALSLDGKANRLTTMVRGNLGMAMQGLAVVPVFAGYDVDRGEGRIFTYDVTGGRSEESSGFAATGSGSVYARGSLKKLYRPGMSEADAVTAVVQALYDAADDDSATGGPDLSRRLFPLVSLVTADGFRLLEAAEVAEVSRTVVEGRRDAPDGPRAPVL</sequence>
<dbReference type="EMBL" id="JARAWC010000042">
    <property type="protein sequence ID" value="MDX2965525.1"/>
    <property type="molecule type" value="Genomic_DNA"/>
</dbReference>
<evidence type="ECO:0000256" key="1">
    <source>
        <dbReference type="ARBA" id="ARBA00001198"/>
    </source>
</evidence>
<evidence type="ECO:0000256" key="7">
    <source>
        <dbReference type="ARBA" id="ARBA00022942"/>
    </source>
</evidence>
<keyword evidence="3 9" id="KW-0645">Protease</keyword>
<evidence type="ECO:0000256" key="6">
    <source>
        <dbReference type="ARBA" id="ARBA00022813"/>
    </source>
</evidence>